<proteinExistence type="predicted"/>
<reference evidence="4 5" key="1">
    <citation type="submission" date="2018-08" db="EMBL/GenBank/DDBJ databases">
        <title>Comparative analysis of Burkholderia isolates from Puerto Rico.</title>
        <authorList>
            <person name="Hall C."/>
            <person name="Sahl J."/>
            <person name="Wagner D."/>
        </authorList>
    </citation>
    <scope>NUCLEOTIDE SEQUENCE [LARGE SCALE GENOMIC DNA]</scope>
    <source>
        <strain evidence="4 5">Bp9025</strain>
    </source>
</reference>
<dbReference type="SUPFAM" id="SSF52540">
    <property type="entry name" value="P-loop containing nucleoside triphosphate hydrolases"/>
    <property type="match status" value="1"/>
</dbReference>
<dbReference type="GO" id="GO:0005524">
    <property type="term" value="F:ATP binding"/>
    <property type="evidence" value="ECO:0007669"/>
    <property type="project" value="UniProtKB-KW"/>
</dbReference>
<evidence type="ECO:0000259" key="3">
    <source>
        <dbReference type="Pfam" id="PF06414"/>
    </source>
</evidence>
<dbReference type="GO" id="GO:0016301">
    <property type="term" value="F:kinase activity"/>
    <property type="evidence" value="ECO:0007669"/>
    <property type="project" value="InterPro"/>
</dbReference>
<evidence type="ECO:0000256" key="1">
    <source>
        <dbReference type="ARBA" id="ARBA00022741"/>
    </source>
</evidence>
<organism evidence="4 5">
    <name type="scientific">Burkholderia contaminans</name>
    <dbReference type="NCBI Taxonomy" id="488447"/>
    <lineage>
        <taxon>Bacteria</taxon>
        <taxon>Pseudomonadati</taxon>
        <taxon>Pseudomonadota</taxon>
        <taxon>Betaproteobacteria</taxon>
        <taxon>Burkholderiales</taxon>
        <taxon>Burkholderiaceae</taxon>
        <taxon>Burkholderia</taxon>
        <taxon>Burkholderia cepacia complex</taxon>
    </lineage>
</organism>
<dbReference type="Proteomes" id="UP000277921">
    <property type="component" value="Unassembled WGS sequence"/>
</dbReference>
<keyword evidence="2" id="KW-0067">ATP-binding</keyword>
<dbReference type="Pfam" id="PF06414">
    <property type="entry name" value="Zeta_toxin"/>
    <property type="match status" value="1"/>
</dbReference>
<accession>A0A3N8PF85</accession>
<dbReference type="InterPro" id="IPR027417">
    <property type="entry name" value="P-loop_NTPase"/>
</dbReference>
<dbReference type="Gene3D" id="3.40.50.300">
    <property type="entry name" value="P-loop containing nucleotide triphosphate hydrolases"/>
    <property type="match status" value="1"/>
</dbReference>
<gene>
    <name evidence="4" type="ORF">DF051_27915</name>
</gene>
<feature type="domain" description="Zeta toxin" evidence="3">
    <location>
        <begin position="65"/>
        <end position="204"/>
    </location>
</feature>
<protein>
    <recommendedName>
        <fullName evidence="3">Zeta toxin domain-containing protein</fullName>
    </recommendedName>
</protein>
<sequence>MTADNTLTSRRYRHPSYCSDEARVQLRATIFKELIDNPRLQNDDDITLGRGGMAPSIDGGAKANRKAFFLIGLPASGKSSISNRIADEYGAYIVDSDYAKRKFPEFVQEYGAAVVHEESTLVTFGLDDSKHTSELNVFGYCVAAGVNLVIPKIGANPVSIRKLRDLLIGYGYEVHLTLVKVDRLSATKRTLSRFCSTKRYVPISLVFDGYSNDPILSYYYMKEDSSWASVGSVSTEQPQTAFIEGTNSNPSTLYK</sequence>
<evidence type="ECO:0000313" key="5">
    <source>
        <dbReference type="Proteomes" id="UP000277921"/>
    </source>
</evidence>
<name>A0A3N8PF85_9BURK</name>
<dbReference type="AlphaFoldDB" id="A0A3N8PF85"/>
<dbReference type="InterPro" id="IPR010488">
    <property type="entry name" value="Zeta_toxin_domain"/>
</dbReference>
<comment type="caution">
    <text evidence="4">The sequence shown here is derived from an EMBL/GenBank/DDBJ whole genome shotgun (WGS) entry which is preliminary data.</text>
</comment>
<evidence type="ECO:0000313" key="4">
    <source>
        <dbReference type="EMBL" id="RQT10394.1"/>
    </source>
</evidence>
<evidence type="ECO:0000256" key="2">
    <source>
        <dbReference type="ARBA" id="ARBA00022840"/>
    </source>
</evidence>
<keyword evidence="1" id="KW-0547">Nucleotide-binding</keyword>
<dbReference type="EMBL" id="QTQV01000019">
    <property type="protein sequence ID" value="RQT10394.1"/>
    <property type="molecule type" value="Genomic_DNA"/>
</dbReference>